<dbReference type="InterPro" id="IPR051928">
    <property type="entry name" value="NorD/CobT"/>
</dbReference>
<accession>G9WZH5</accession>
<protein>
    <recommendedName>
        <fullName evidence="3">VWFA domain-containing protein</fullName>
    </recommendedName>
</protein>
<evidence type="ECO:0008006" key="3">
    <source>
        <dbReference type="Google" id="ProtNLM"/>
    </source>
</evidence>
<evidence type="ECO:0000313" key="1">
    <source>
        <dbReference type="EMBL" id="EHL16001.1"/>
    </source>
</evidence>
<dbReference type="PANTHER" id="PTHR41248:SF1">
    <property type="entry name" value="NORD PROTEIN"/>
    <property type="match status" value="1"/>
</dbReference>
<dbReference type="EMBL" id="AFZE01000007">
    <property type="protein sequence ID" value="EHL16001.1"/>
    <property type="molecule type" value="Genomic_DNA"/>
</dbReference>
<dbReference type="AlphaFoldDB" id="G9WZH5"/>
<gene>
    <name evidence="1" type="ORF">HMPREF9629_01576</name>
</gene>
<reference evidence="1 2" key="1">
    <citation type="submission" date="2011-08" db="EMBL/GenBank/DDBJ databases">
        <title>The Genome Sequence of Eubacteriaceae bacterium ACC19a.</title>
        <authorList>
            <consortium name="The Broad Institute Genome Sequencing Platform"/>
            <person name="Earl A."/>
            <person name="Ward D."/>
            <person name="Feldgarden M."/>
            <person name="Gevers D."/>
            <person name="Sizova M."/>
            <person name="Hazen A."/>
            <person name="Epstein S."/>
            <person name="Young S.K."/>
            <person name="Zeng Q."/>
            <person name="Gargeya S."/>
            <person name="Fitzgerald M."/>
            <person name="Haas B."/>
            <person name="Abouelleil A."/>
            <person name="Alvarado L."/>
            <person name="Arachchi H.M."/>
            <person name="Berlin A."/>
            <person name="Brown A."/>
            <person name="Chapman S.B."/>
            <person name="Chen Z."/>
            <person name="Dunbar C."/>
            <person name="Freedman E."/>
            <person name="Gearin G."/>
            <person name="Gellesch M."/>
            <person name="Goldberg J."/>
            <person name="Griggs A."/>
            <person name="Gujja S."/>
            <person name="Heiman D."/>
            <person name="Howarth C."/>
            <person name="Larson L."/>
            <person name="Lui A."/>
            <person name="MacDonald P.J.P."/>
            <person name="Montmayeur A."/>
            <person name="Murphy C."/>
            <person name="Neiman D."/>
            <person name="Pearson M."/>
            <person name="Priest M."/>
            <person name="Roberts A."/>
            <person name="Saif S."/>
            <person name="Shea T."/>
            <person name="Shenoy N."/>
            <person name="Sisk P."/>
            <person name="Stolte C."/>
            <person name="Sykes S."/>
            <person name="Wortman J."/>
            <person name="Nusbaum C."/>
            <person name="Birren B."/>
        </authorList>
    </citation>
    <scope>NUCLEOTIDE SEQUENCE [LARGE SCALE GENOMIC DNA]</scope>
    <source>
        <strain evidence="1 2">ACC19a</strain>
    </source>
</reference>
<sequence>MEVSSYYDRGRISNIVWTITDKYGYEVDFSLIEQDYFSYELIYNATIIGSVYNILDYKMIADFIKSIKEQINKAKEILTLFFMCIEETCINKNIEFIKNIENIRYENYKYNIKILSETGKKDKLYNMLRLAYWHNNTDKIMIFPHNIIHIIRSIGEFKTVDNTIDFIEKFKKIINLYFKFEEDNIKQNIENSQNINEKTKSAIAISIKNNKEKIYEFFEEYTSSEFNPNESIIEKNFSTDSSTIDEKEDISKEEENLKKMENYYGKTMFDINKLHILEKKYCKDIHHAYKLFFTKGDLSSIKEDYRKNQIEQEQNKNKYEYMSKKEYYDRSIEKLKSIIKQSLAQNENVKNKSYSGNVDARLIYKAEKINDYKIFWKEKRRDEIKFLVDIVIDSSASLLEKQSKLSVQAYIISKALEDLKIENSIKTFNSFMDYTVIKILKDYDDMKSENCFDYFCSGGNRDGLAIDVIGSMSNNMSDYKKMMIIFTDAKPFDVQVLHAIGTKAKKPYQGDIAIDDTANVIRKLRQKNTKVCGIFSGQEEDIGIIRYIYGSDFLHINSVEQLSTKVGRFISDYISNFYE</sequence>
<dbReference type="InterPro" id="IPR036465">
    <property type="entry name" value="vWFA_dom_sf"/>
</dbReference>
<dbReference type="Proteomes" id="UP000006437">
    <property type="component" value="Unassembled WGS sequence"/>
</dbReference>
<name>G9WZH5_9FIRM</name>
<dbReference type="BioCyc" id="EBAC796937-HMP:GMGH-1581-MONOMER"/>
<dbReference type="RefSeq" id="WP_009525805.1">
    <property type="nucleotide sequence ID" value="NZ_JH414556.1"/>
</dbReference>
<dbReference type="SUPFAM" id="SSF53300">
    <property type="entry name" value="vWA-like"/>
    <property type="match status" value="1"/>
</dbReference>
<evidence type="ECO:0000313" key="2">
    <source>
        <dbReference type="Proteomes" id="UP000006437"/>
    </source>
</evidence>
<dbReference type="PANTHER" id="PTHR41248">
    <property type="entry name" value="NORD PROTEIN"/>
    <property type="match status" value="1"/>
</dbReference>
<proteinExistence type="predicted"/>
<dbReference type="HOGENOM" id="CLU_033787_0_0_9"/>
<organism evidence="1 2">
    <name type="scientific">Peptoanaerobacter stomatis</name>
    <dbReference type="NCBI Taxonomy" id="796937"/>
    <lineage>
        <taxon>Bacteria</taxon>
        <taxon>Bacillati</taxon>
        <taxon>Bacillota</taxon>
        <taxon>Clostridia</taxon>
        <taxon>Peptostreptococcales</taxon>
        <taxon>Filifactoraceae</taxon>
        <taxon>Peptoanaerobacter</taxon>
    </lineage>
</organism>
<comment type="caution">
    <text evidence="1">The sequence shown here is derived from an EMBL/GenBank/DDBJ whole genome shotgun (WGS) entry which is preliminary data.</text>
</comment>